<dbReference type="SUPFAM" id="SSF53167">
    <property type="entry name" value="Purine and uridine phosphorylases"/>
    <property type="match status" value="1"/>
</dbReference>
<dbReference type="CDD" id="cd09008">
    <property type="entry name" value="MTAN"/>
    <property type="match status" value="1"/>
</dbReference>
<name>A0ABS0IA01_9BACT</name>
<comment type="caution">
    <text evidence="3">The sequence shown here is derived from an EMBL/GenBank/DDBJ whole genome shotgun (WGS) entry which is preliminary data.</text>
</comment>
<evidence type="ECO:0000313" key="4">
    <source>
        <dbReference type="Proteomes" id="UP000618931"/>
    </source>
</evidence>
<feature type="domain" description="Nucleoside phosphorylase" evidence="1">
    <location>
        <begin position="7"/>
        <end position="250"/>
    </location>
</feature>
<dbReference type="InterPro" id="IPR000845">
    <property type="entry name" value="Nucleoside_phosphorylase_d"/>
</dbReference>
<sequence length="358" mass="38741">MNDRTVLLLTALEGPERQVLLAQLPPSNIVHHPNTHTDYYVTQLTTASGEVRVVLGRTDQTNVNASLETGQALTYFQPHYAFFVGVAGGLKDVNIGDLVIGDDVYGYERGKATDNGFSARPGVGASSYQLERAATAFSQSTEWRTIAARLPTAAFPNPVQVYTGTIASGEKVDASVESELHQFLRVHCGHALAIEMEGYGFLKAARQHPATQALLLRGISDLVEDKQGADRRGSQPYACANAAAFVIAFVQQLYAVSAPPRLPTADEARRLAELASELYAGGIRDADIWNRAGGRIADIAVGSTGRMQWLDAARHLRNGGRGITFGQLLAEMLEDHPGNQDLTELRVRYESESGSKFS</sequence>
<dbReference type="PANTHER" id="PTHR46832:SF1">
    <property type="entry name" value="5'-METHYLTHIOADENOSINE_S-ADENOSYLHOMOCYSTEINE NUCLEOSIDASE"/>
    <property type="match status" value="1"/>
</dbReference>
<dbReference type="RefSeq" id="WP_196295202.1">
    <property type="nucleotide sequence ID" value="NZ_JADQDM010000018.1"/>
</dbReference>
<dbReference type="Pfam" id="PF01048">
    <property type="entry name" value="PNP_UDP_1"/>
    <property type="match status" value="1"/>
</dbReference>
<dbReference type="Proteomes" id="UP000618931">
    <property type="component" value="Unassembled WGS sequence"/>
</dbReference>
<dbReference type="Pfam" id="PF19955">
    <property type="entry name" value="EAD1"/>
    <property type="match status" value="1"/>
</dbReference>
<proteinExistence type="predicted"/>
<dbReference type="EMBL" id="JADQDM010000018">
    <property type="protein sequence ID" value="MBF9223778.1"/>
    <property type="molecule type" value="Genomic_DNA"/>
</dbReference>
<evidence type="ECO:0000259" key="2">
    <source>
        <dbReference type="Pfam" id="PF19955"/>
    </source>
</evidence>
<dbReference type="PANTHER" id="PTHR46832">
    <property type="entry name" value="5'-METHYLTHIOADENOSINE/S-ADENOSYLHOMOCYSTEINE NUCLEOSIDASE"/>
    <property type="match status" value="1"/>
</dbReference>
<dbReference type="Gene3D" id="3.40.50.1580">
    <property type="entry name" value="Nucleoside phosphorylase domain"/>
    <property type="match status" value="1"/>
</dbReference>
<dbReference type="InterPro" id="IPR035994">
    <property type="entry name" value="Nucleoside_phosphorylase_sf"/>
</dbReference>
<protein>
    <submittedName>
        <fullName evidence="3">5'-methylthioadenosine/S-adenosylhomocysteine nucleosidase</fullName>
    </submittedName>
</protein>
<reference evidence="3 4" key="1">
    <citation type="submission" date="2020-11" db="EMBL/GenBank/DDBJ databases">
        <authorList>
            <person name="Kim M.K."/>
        </authorList>
    </citation>
    <scope>NUCLEOTIDE SEQUENCE [LARGE SCALE GENOMIC DNA]</scope>
    <source>
        <strain evidence="3 4">BT662</strain>
    </source>
</reference>
<organism evidence="3 4">
    <name type="scientific">Hymenobacter ruricola</name>
    <dbReference type="NCBI Taxonomy" id="2791023"/>
    <lineage>
        <taxon>Bacteria</taxon>
        <taxon>Pseudomonadati</taxon>
        <taxon>Bacteroidota</taxon>
        <taxon>Cytophagia</taxon>
        <taxon>Cytophagales</taxon>
        <taxon>Hymenobacteraceae</taxon>
        <taxon>Hymenobacter</taxon>
    </lineage>
</organism>
<gene>
    <name evidence="3" type="ORF">I2H31_21935</name>
</gene>
<evidence type="ECO:0000313" key="3">
    <source>
        <dbReference type="EMBL" id="MBF9223778.1"/>
    </source>
</evidence>
<evidence type="ECO:0000259" key="1">
    <source>
        <dbReference type="Pfam" id="PF01048"/>
    </source>
</evidence>
<feature type="domain" description="Effector-associated" evidence="2">
    <location>
        <begin position="264"/>
        <end position="349"/>
    </location>
</feature>
<accession>A0ABS0IA01</accession>
<keyword evidence="4" id="KW-1185">Reference proteome</keyword>
<dbReference type="InterPro" id="IPR045430">
    <property type="entry name" value="EAD1"/>
</dbReference>